<dbReference type="AlphaFoldDB" id="A0AAD9NG71"/>
<dbReference type="PANTHER" id="PTHR37915">
    <property type="match status" value="1"/>
</dbReference>
<feature type="region of interest" description="Disordered" evidence="1">
    <location>
        <begin position="34"/>
        <end position="54"/>
    </location>
</feature>
<feature type="compositionally biased region" description="Basic and acidic residues" evidence="1">
    <location>
        <begin position="320"/>
        <end position="334"/>
    </location>
</feature>
<dbReference type="EMBL" id="JAODUP010000028">
    <property type="protein sequence ID" value="KAK2167423.1"/>
    <property type="molecule type" value="Genomic_DNA"/>
</dbReference>
<gene>
    <name evidence="2" type="ORF">LSH36_28g08067</name>
</gene>
<sequence>MEISKLTLKERSKTWVFGMERRPWGFHGSALKRQAQTAASGGKGQKHFEDEQRKHETQLNHNTVVMMEMQDTINNLKRELSVMSRQQQQQQEQQQPQPFEGPVMFTRLDSERNAKIMKRAVNEKRLDPAKYEVTFRFNSRAIHSYFAASDVSDIDVETIVTYGTFAQMAMEKMEDYTNLPTKRLGHLVNKYVHHVQMKEVEDNVRNSKDLDEEVFQVLDKMESLQNERAKRWAEHMDQMGEERLHLVSELMTTLDSIERESGIFLIKPMYSYKGQTGPEKYQGKLSRAYRPNQRGNSRSGSDYRSTSKYPSGKSTPGQHLGKENVKSPESRDESGLSGTSTHLLGDYPKPVWNQQMSTFNQDSTKYMPALPGQINTPRILELDINRMLIGQNQVSLHVPQGFVSNDRLANAANTSIRSYVTVNRPSGQPGTAYKDRPRSHTGISDAPPATPLASDIMSQKSDSASSVTHRPGSKQVHLPTEGRNSPHGSPVSRAAFSSTSPLPPIGGDTVSDNRERDSTYQSEASISPKHAEPPYPPISPPGSSLRQTPGYTTFSPQTPAQA</sequence>
<feature type="compositionally biased region" description="Polar residues" evidence="1">
    <location>
        <begin position="456"/>
        <end position="468"/>
    </location>
</feature>
<dbReference type="Proteomes" id="UP001208570">
    <property type="component" value="Unassembled WGS sequence"/>
</dbReference>
<keyword evidence="3" id="KW-1185">Reference proteome</keyword>
<protein>
    <submittedName>
        <fullName evidence="2">Uncharacterized protein</fullName>
    </submittedName>
</protein>
<feature type="compositionally biased region" description="Polar residues" evidence="1">
    <location>
        <begin position="420"/>
        <end position="429"/>
    </location>
</feature>
<comment type="caution">
    <text evidence="2">The sequence shown here is derived from an EMBL/GenBank/DDBJ whole genome shotgun (WGS) entry which is preliminary data.</text>
</comment>
<evidence type="ECO:0000256" key="1">
    <source>
        <dbReference type="SAM" id="MobiDB-lite"/>
    </source>
</evidence>
<evidence type="ECO:0000313" key="3">
    <source>
        <dbReference type="Proteomes" id="UP001208570"/>
    </source>
</evidence>
<feature type="compositionally biased region" description="Polar residues" evidence="1">
    <location>
        <begin position="293"/>
        <end position="317"/>
    </location>
</feature>
<feature type="compositionally biased region" description="Low complexity" evidence="1">
    <location>
        <begin position="86"/>
        <end position="98"/>
    </location>
</feature>
<organism evidence="2 3">
    <name type="scientific">Paralvinella palmiformis</name>
    <dbReference type="NCBI Taxonomy" id="53620"/>
    <lineage>
        <taxon>Eukaryota</taxon>
        <taxon>Metazoa</taxon>
        <taxon>Spiralia</taxon>
        <taxon>Lophotrochozoa</taxon>
        <taxon>Annelida</taxon>
        <taxon>Polychaeta</taxon>
        <taxon>Sedentaria</taxon>
        <taxon>Canalipalpata</taxon>
        <taxon>Terebellida</taxon>
        <taxon>Terebelliformia</taxon>
        <taxon>Alvinellidae</taxon>
        <taxon>Paralvinella</taxon>
    </lineage>
</organism>
<proteinExistence type="predicted"/>
<reference evidence="2" key="1">
    <citation type="journal article" date="2023" name="Mol. Biol. Evol.">
        <title>Third-Generation Sequencing Reveals the Adaptive Role of the Epigenome in Three Deep-Sea Polychaetes.</title>
        <authorList>
            <person name="Perez M."/>
            <person name="Aroh O."/>
            <person name="Sun Y."/>
            <person name="Lan Y."/>
            <person name="Juniper S.K."/>
            <person name="Young C.R."/>
            <person name="Angers B."/>
            <person name="Qian P.Y."/>
        </authorList>
    </citation>
    <scope>NUCLEOTIDE SEQUENCE</scope>
    <source>
        <strain evidence="2">P08H-3</strain>
    </source>
</reference>
<feature type="region of interest" description="Disordered" evidence="1">
    <location>
        <begin position="81"/>
        <end position="102"/>
    </location>
</feature>
<feature type="region of interest" description="Disordered" evidence="1">
    <location>
        <begin position="420"/>
        <end position="562"/>
    </location>
</feature>
<feature type="region of interest" description="Disordered" evidence="1">
    <location>
        <begin position="275"/>
        <end position="349"/>
    </location>
</feature>
<name>A0AAD9NG71_9ANNE</name>
<accession>A0AAD9NG71</accession>
<evidence type="ECO:0000313" key="2">
    <source>
        <dbReference type="EMBL" id="KAK2167423.1"/>
    </source>
</evidence>
<feature type="compositionally biased region" description="Polar residues" evidence="1">
    <location>
        <begin position="545"/>
        <end position="562"/>
    </location>
</feature>
<dbReference type="PANTHER" id="PTHR37915:SF3">
    <property type="match status" value="1"/>
</dbReference>